<dbReference type="AlphaFoldDB" id="A0A9D1K3W0"/>
<name>A0A9D1K3W0_9FIRM</name>
<dbReference type="EMBL" id="DVJM01000204">
    <property type="protein sequence ID" value="HIS79583.1"/>
    <property type="molecule type" value="Genomic_DNA"/>
</dbReference>
<dbReference type="PANTHER" id="PTHR37804:SF1">
    <property type="entry name" value="CDAA REGULATORY PROTEIN CDAR"/>
    <property type="match status" value="1"/>
</dbReference>
<gene>
    <name evidence="1" type="ORF">IAD03_09460</name>
</gene>
<dbReference type="Proteomes" id="UP000824141">
    <property type="component" value="Unassembled WGS sequence"/>
</dbReference>
<proteinExistence type="predicted"/>
<dbReference type="Pfam" id="PF07949">
    <property type="entry name" value="YbbR"/>
    <property type="match status" value="2"/>
</dbReference>
<dbReference type="InterPro" id="IPR053154">
    <property type="entry name" value="c-di-AMP_regulator"/>
</dbReference>
<dbReference type="Gene3D" id="2.170.120.30">
    <property type="match status" value="2"/>
</dbReference>
<evidence type="ECO:0000313" key="1">
    <source>
        <dbReference type="EMBL" id="HIS79583.1"/>
    </source>
</evidence>
<reference evidence="1" key="1">
    <citation type="submission" date="2020-10" db="EMBL/GenBank/DDBJ databases">
        <authorList>
            <person name="Gilroy R."/>
        </authorList>
    </citation>
    <scope>NUCLEOTIDE SEQUENCE</scope>
    <source>
        <strain evidence="1">6086</strain>
    </source>
</reference>
<evidence type="ECO:0000313" key="2">
    <source>
        <dbReference type="Proteomes" id="UP000824141"/>
    </source>
</evidence>
<reference evidence="1" key="2">
    <citation type="journal article" date="2021" name="PeerJ">
        <title>Extensive microbial diversity within the chicken gut microbiome revealed by metagenomics and culture.</title>
        <authorList>
            <person name="Gilroy R."/>
            <person name="Ravi A."/>
            <person name="Getino M."/>
            <person name="Pursley I."/>
            <person name="Horton D.L."/>
            <person name="Alikhan N.F."/>
            <person name="Baker D."/>
            <person name="Gharbi K."/>
            <person name="Hall N."/>
            <person name="Watson M."/>
            <person name="Adriaenssens E.M."/>
            <person name="Foster-Nyarko E."/>
            <person name="Jarju S."/>
            <person name="Secka A."/>
            <person name="Antonio M."/>
            <person name="Oren A."/>
            <person name="Chaudhuri R.R."/>
            <person name="La Ragione R."/>
            <person name="Hildebrand F."/>
            <person name="Pallen M.J."/>
        </authorList>
    </citation>
    <scope>NUCLEOTIDE SEQUENCE</scope>
    <source>
        <strain evidence="1">6086</strain>
    </source>
</reference>
<comment type="caution">
    <text evidence="1">The sequence shown here is derived from an EMBL/GenBank/DDBJ whole genome shotgun (WGS) entry which is preliminary data.</text>
</comment>
<accession>A0A9D1K3W0</accession>
<organism evidence="1 2">
    <name type="scientific">Candidatus Caccousia stercoris</name>
    <dbReference type="NCBI Taxonomy" id="2840723"/>
    <lineage>
        <taxon>Bacteria</taxon>
        <taxon>Bacillati</taxon>
        <taxon>Bacillota</taxon>
        <taxon>Clostridia</taxon>
        <taxon>Eubacteriales</taxon>
        <taxon>Oscillospiraceae</taxon>
        <taxon>Oscillospiraceae incertae sedis</taxon>
        <taxon>Candidatus Caccousia</taxon>
    </lineage>
</organism>
<sequence>MSDKKKAPEKKRFSIGALFYNNKFVAVFSLLSALVLWFSMAFTNTEEFPVPIYDVPVTIKIPEAAQADGLKCFSPQTLKVTVYIKGNSLSVHNVTADDIGLETQITETVSGAKTYLATIASSKKGYVTDYEIDRIEPSIVQLTLDYSEEKSFVIGTGGVSASAAEGHFVGSVAATPESVTISGPKSVVDSISAVTVGEKDLGELDQTARFTADLILLDANGNTLSKDKYDQLSLSAHSADITVPVLVRRTVPFTANFTNAPSGLKLDSSFVTLSPSTVELAGTAEDFESYKSIQLDPIDFSQISPSTNVFDIPVSLPSSFRNLQQINQVTVRLNLSGYTTKTITARNFKVNNLGHEYEASVTTSSLDIVVVGPEEELANLTESNLVVQVDMSQNNGFTGHTEMPATVSISGSSKCWAYGSYKVNLSVKER</sequence>
<dbReference type="InterPro" id="IPR012505">
    <property type="entry name" value="YbbR"/>
</dbReference>
<protein>
    <recommendedName>
        <fullName evidence="3">YbbR-like protein</fullName>
    </recommendedName>
</protein>
<dbReference type="Gene3D" id="2.170.120.40">
    <property type="entry name" value="YbbR-like domain"/>
    <property type="match status" value="2"/>
</dbReference>
<dbReference type="PANTHER" id="PTHR37804">
    <property type="entry name" value="CDAA REGULATORY PROTEIN CDAR"/>
    <property type="match status" value="1"/>
</dbReference>
<evidence type="ECO:0008006" key="3">
    <source>
        <dbReference type="Google" id="ProtNLM"/>
    </source>
</evidence>